<dbReference type="EMBL" id="JAINUG010000211">
    <property type="protein sequence ID" value="KAJ8387421.1"/>
    <property type="molecule type" value="Genomic_DNA"/>
</dbReference>
<keyword evidence="1" id="KW-0433">Leucine-rich repeat</keyword>
<dbReference type="PRINTS" id="PR00019">
    <property type="entry name" value="LEURICHRPT"/>
</dbReference>
<dbReference type="PANTHER" id="PTHR24369:SF157">
    <property type="entry name" value="LRRCT DOMAIN-CONTAINING PROTEIN"/>
    <property type="match status" value="1"/>
</dbReference>
<organism evidence="3 4">
    <name type="scientific">Aldrovandia affinis</name>
    <dbReference type="NCBI Taxonomy" id="143900"/>
    <lineage>
        <taxon>Eukaryota</taxon>
        <taxon>Metazoa</taxon>
        <taxon>Chordata</taxon>
        <taxon>Craniata</taxon>
        <taxon>Vertebrata</taxon>
        <taxon>Euteleostomi</taxon>
        <taxon>Actinopterygii</taxon>
        <taxon>Neopterygii</taxon>
        <taxon>Teleostei</taxon>
        <taxon>Notacanthiformes</taxon>
        <taxon>Halosauridae</taxon>
        <taxon>Aldrovandia</taxon>
    </lineage>
</organism>
<dbReference type="AlphaFoldDB" id="A0AAD7RN93"/>
<dbReference type="InterPro" id="IPR003591">
    <property type="entry name" value="Leu-rich_rpt_typical-subtyp"/>
</dbReference>
<dbReference type="Pfam" id="PF13855">
    <property type="entry name" value="LRR_8"/>
    <property type="match status" value="1"/>
</dbReference>
<dbReference type="SUPFAM" id="SSF52058">
    <property type="entry name" value="L domain-like"/>
    <property type="match status" value="1"/>
</dbReference>
<dbReference type="InterPro" id="IPR032675">
    <property type="entry name" value="LRR_dom_sf"/>
</dbReference>
<evidence type="ECO:0000313" key="3">
    <source>
        <dbReference type="EMBL" id="KAJ8387421.1"/>
    </source>
</evidence>
<proteinExistence type="predicted"/>
<name>A0AAD7RN93_9TELE</name>
<sequence>MTGCCRSDRNQDDRPRVNCTGMNLSNVPSGIDPATEVLVLTENQFVSLPWNSYLSFPKLYELDLSQNRVSSLKKGPDLILPSLRVLRLSDNRLQELPASAFSAASKLMEIHLRANQLHTLNEDSFKNLGNLEFLDLSQNLIQVLPPSLLAVMTSTVLKTFDVEDNRIKVMPNQFFSRMPNLPYVYLSKNPWVCSCEVAYLSTWLEDQGHNVYVHTGPSHIVNDPESVLHPPRPMP</sequence>
<dbReference type="PANTHER" id="PTHR24369">
    <property type="entry name" value="ANTIGEN BSP, PUTATIVE-RELATED"/>
    <property type="match status" value="1"/>
</dbReference>
<evidence type="ECO:0000256" key="2">
    <source>
        <dbReference type="ARBA" id="ARBA00022737"/>
    </source>
</evidence>
<keyword evidence="4" id="KW-1185">Reference proteome</keyword>
<dbReference type="InterPro" id="IPR050541">
    <property type="entry name" value="LRR_TM_domain-containing"/>
</dbReference>
<evidence type="ECO:0000256" key="1">
    <source>
        <dbReference type="ARBA" id="ARBA00022614"/>
    </source>
</evidence>
<accession>A0AAD7RN93</accession>
<dbReference type="Proteomes" id="UP001221898">
    <property type="component" value="Unassembled WGS sequence"/>
</dbReference>
<gene>
    <name evidence="3" type="ORF">AAFF_G00156590</name>
</gene>
<dbReference type="SMART" id="SM00369">
    <property type="entry name" value="LRR_TYP"/>
    <property type="match status" value="4"/>
</dbReference>
<dbReference type="GO" id="GO:0005886">
    <property type="term" value="C:plasma membrane"/>
    <property type="evidence" value="ECO:0007669"/>
    <property type="project" value="TreeGrafter"/>
</dbReference>
<dbReference type="PROSITE" id="PS51450">
    <property type="entry name" value="LRR"/>
    <property type="match status" value="3"/>
</dbReference>
<keyword evidence="2" id="KW-0677">Repeat</keyword>
<dbReference type="InterPro" id="IPR001611">
    <property type="entry name" value="Leu-rich_rpt"/>
</dbReference>
<reference evidence="3" key="1">
    <citation type="journal article" date="2023" name="Science">
        <title>Genome structures resolve the early diversification of teleost fishes.</title>
        <authorList>
            <person name="Parey E."/>
            <person name="Louis A."/>
            <person name="Montfort J."/>
            <person name="Bouchez O."/>
            <person name="Roques C."/>
            <person name="Iampietro C."/>
            <person name="Lluch J."/>
            <person name="Castinel A."/>
            <person name="Donnadieu C."/>
            <person name="Desvignes T."/>
            <person name="Floi Bucao C."/>
            <person name="Jouanno E."/>
            <person name="Wen M."/>
            <person name="Mejri S."/>
            <person name="Dirks R."/>
            <person name="Jansen H."/>
            <person name="Henkel C."/>
            <person name="Chen W.J."/>
            <person name="Zahm M."/>
            <person name="Cabau C."/>
            <person name="Klopp C."/>
            <person name="Thompson A.W."/>
            <person name="Robinson-Rechavi M."/>
            <person name="Braasch I."/>
            <person name="Lecointre G."/>
            <person name="Bobe J."/>
            <person name="Postlethwait J.H."/>
            <person name="Berthelot C."/>
            <person name="Roest Crollius H."/>
            <person name="Guiguen Y."/>
        </authorList>
    </citation>
    <scope>NUCLEOTIDE SEQUENCE</scope>
    <source>
        <strain evidence="3">NC1722</strain>
    </source>
</reference>
<evidence type="ECO:0000313" key="4">
    <source>
        <dbReference type="Proteomes" id="UP001221898"/>
    </source>
</evidence>
<protein>
    <submittedName>
        <fullName evidence="3">Uncharacterized protein</fullName>
    </submittedName>
</protein>
<dbReference type="Gene3D" id="3.80.10.10">
    <property type="entry name" value="Ribonuclease Inhibitor"/>
    <property type="match status" value="2"/>
</dbReference>
<comment type="caution">
    <text evidence="3">The sequence shown here is derived from an EMBL/GenBank/DDBJ whole genome shotgun (WGS) entry which is preliminary data.</text>
</comment>